<evidence type="ECO:0000256" key="3">
    <source>
        <dbReference type="ARBA" id="ARBA00023125"/>
    </source>
</evidence>
<dbReference type="PANTHER" id="PTHR30385">
    <property type="entry name" value="SIGMA FACTOR F FLAGELLAR"/>
    <property type="match status" value="1"/>
</dbReference>
<gene>
    <name evidence="5" type="ORF">WMG39_11725</name>
</gene>
<dbReference type="RefSeq" id="WP_340518549.1">
    <property type="nucleotide sequence ID" value="NZ_JBBLXS010000125.1"/>
</dbReference>
<keyword evidence="2" id="KW-0731">Sigma factor</keyword>
<evidence type="ECO:0000313" key="6">
    <source>
        <dbReference type="Proteomes" id="UP001384579"/>
    </source>
</evidence>
<name>A0ABU8YM64_9CYAN</name>
<proteinExistence type="predicted"/>
<dbReference type="PANTHER" id="PTHR30385:SF7">
    <property type="entry name" value="RNA POLYMERASE SIGMA FACTOR FLIA"/>
    <property type="match status" value="1"/>
</dbReference>
<accession>A0ABU8YM64</accession>
<dbReference type="EMBL" id="JBBLXS010000125">
    <property type="protein sequence ID" value="MEK0185509.1"/>
    <property type="molecule type" value="Genomic_DNA"/>
</dbReference>
<keyword evidence="3" id="KW-0238">DNA-binding</keyword>
<evidence type="ECO:0000313" key="5">
    <source>
        <dbReference type="EMBL" id="MEK0185509.1"/>
    </source>
</evidence>
<protein>
    <submittedName>
        <fullName evidence="5">Uncharacterized protein</fullName>
    </submittedName>
</protein>
<dbReference type="Proteomes" id="UP001384579">
    <property type="component" value="Unassembled WGS sequence"/>
</dbReference>
<keyword evidence="4" id="KW-0804">Transcription</keyword>
<sequence length="492" mass="56734">MTNIIDRFSTYYQVNSHPHAVHDCRLRQNLRRLLQQHPELNDETVLLKYFCNQAAKNNSNSLAKYHLLAYVDVACYSAAKSTYEAFQTPELTFADYLQIAKLYMVDRAVELCTKFDRTQSKIETYLSPPLRDAIMSEVRKNQETQRQSDWGLLRITSKKGLKSALQKFGIRDPQLSRCFLTWQAFLEVYAPVKAGKNQRLPEPTAEQWEAIAQFCTEQQLPNSATQFTVPKVTALLQTCVEALRASTHIQFDSLDAENPELELEINYRFEAEAWYGEQDAARGDRLQQMTTELASAIVSLSRDFPDARKMLILEHGFTGFNQSYIGKEFGIKQYKISRQLTSYKKYLLTSLVKWSQTQANVTFSVKDVDRLSILLDEWLTWYCQNAILYKFLQTTLKLHPALKLEITLLCRYYGCERVDEKAIAHNLNITPTELQGKLVQVKTILQTQLHNWLHQNLALKPCSLNAIDKSSALLVEQFLANAPYALLTLERR</sequence>
<evidence type="ECO:0000256" key="1">
    <source>
        <dbReference type="ARBA" id="ARBA00023015"/>
    </source>
</evidence>
<evidence type="ECO:0000256" key="2">
    <source>
        <dbReference type="ARBA" id="ARBA00023082"/>
    </source>
</evidence>
<evidence type="ECO:0000256" key="4">
    <source>
        <dbReference type="ARBA" id="ARBA00023163"/>
    </source>
</evidence>
<reference evidence="5 6" key="1">
    <citation type="journal article" date="2020" name="Harmful Algae">
        <title>Molecular and morphological characterization of a novel dihydroanatoxin-a producing Microcoleus species (cyanobacteria) from the Russian River, California, USA.</title>
        <authorList>
            <person name="Conklin K.Y."/>
            <person name="Stancheva R."/>
            <person name="Otten T.G."/>
            <person name="Fadness R."/>
            <person name="Boyer G.L."/>
            <person name="Read B."/>
            <person name="Zhang X."/>
            <person name="Sheath R.G."/>
        </authorList>
    </citation>
    <scope>NUCLEOTIDE SEQUENCE [LARGE SCALE GENOMIC DNA]</scope>
    <source>
        <strain evidence="5 6">PTRS2</strain>
    </source>
</reference>
<organism evidence="5 6">
    <name type="scientific">Microcoleus anatoxicus PTRS2</name>
    <dbReference type="NCBI Taxonomy" id="2705321"/>
    <lineage>
        <taxon>Bacteria</taxon>
        <taxon>Bacillati</taxon>
        <taxon>Cyanobacteriota</taxon>
        <taxon>Cyanophyceae</taxon>
        <taxon>Oscillatoriophycideae</taxon>
        <taxon>Oscillatoriales</taxon>
        <taxon>Microcoleaceae</taxon>
        <taxon>Microcoleus</taxon>
        <taxon>Microcoleus anatoxicus</taxon>
    </lineage>
</organism>
<comment type="caution">
    <text evidence="5">The sequence shown here is derived from an EMBL/GenBank/DDBJ whole genome shotgun (WGS) entry which is preliminary data.</text>
</comment>
<keyword evidence="1" id="KW-0805">Transcription regulation</keyword>
<keyword evidence="6" id="KW-1185">Reference proteome</keyword>